<gene>
    <name evidence="2" type="ORF">HXX08_11975</name>
    <name evidence="3" type="ORF">OZ401_001739</name>
</gene>
<sequence>MSVTILGSSTVSREAYKAFLSQRNPAAPLEVIDSYYDLESKWGIRADVLAAQMCHETGYLTSWWSKPPRRNMAGIGVTGEVANTNPNTSEWAFKQEDGKWYKGLSFADWTAAVNCHYAHMVAYTTSDERNNASQYDPRFKAARSYFAAKGWKLPIVQVLTDLNGKWAVPGTGYGENIEKIMNLAATFTPPIEKPPTPVIGTAVYTPVEMPVLTDRTDNTSPQAYLADRNPFRPQLLVILDTVGDSSNPDRNDLNLDAAGYQARENISITALQSANGYSVNYYVGAEELGAPVFLICPETGVTSTIHGSDSAPSRWVDPFNTEWKGQYNGSDLLNYIVISIARWGAPDEQPGVQQTRAILGLSLDIARRYSLTPQRVVALQEISPSQLGGTFLVETVRTFLGQQLGSK</sequence>
<dbReference type="RefSeq" id="WP_341467846.1">
    <property type="nucleotide sequence ID" value="NZ_CP128399.1"/>
</dbReference>
<dbReference type="GO" id="GO:0004040">
    <property type="term" value="F:amidase activity"/>
    <property type="evidence" value="ECO:0007669"/>
    <property type="project" value="InterPro"/>
</dbReference>
<dbReference type="EMBL" id="CP128399">
    <property type="protein sequence ID" value="WJW65959.1"/>
    <property type="molecule type" value="Genomic_DNA"/>
</dbReference>
<organism evidence="2 4">
    <name type="scientific">Candidatus Chlorohelix allophototropha</name>
    <dbReference type="NCBI Taxonomy" id="3003348"/>
    <lineage>
        <taxon>Bacteria</taxon>
        <taxon>Bacillati</taxon>
        <taxon>Chloroflexota</taxon>
        <taxon>Chloroflexia</taxon>
        <taxon>Candidatus Chloroheliales</taxon>
        <taxon>Candidatus Chloroheliaceae</taxon>
        <taxon>Candidatus Chlorohelix</taxon>
    </lineage>
</organism>
<dbReference type="Gene3D" id="1.10.530.10">
    <property type="match status" value="1"/>
</dbReference>
<dbReference type="EMBL" id="JACATZ010000001">
    <property type="protein sequence ID" value="NWJ46589.1"/>
    <property type="molecule type" value="Genomic_DNA"/>
</dbReference>
<feature type="domain" description="Mannosyl-glycoprotein endo-beta-N-acetylglucosamidase-like" evidence="1">
    <location>
        <begin position="34"/>
        <end position="181"/>
    </location>
</feature>
<evidence type="ECO:0000313" key="3">
    <source>
        <dbReference type="EMBL" id="WJW65959.1"/>
    </source>
</evidence>
<dbReference type="Proteomes" id="UP001431572">
    <property type="component" value="Chromosome 1"/>
</dbReference>
<evidence type="ECO:0000313" key="4">
    <source>
        <dbReference type="Proteomes" id="UP000521676"/>
    </source>
</evidence>
<evidence type="ECO:0000259" key="1">
    <source>
        <dbReference type="Pfam" id="PF01832"/>
    </source>
</evidence>
<proteinExistence type="predicted"/>
<protein>
    <submittedName>
        <fullName evidence="2">Glucosaminidase domain-containing protein</fullName>
    </submittedName>
</protein>
<name>A0A8T7M2E4_9CHLR</name>
<accession>A0A8T7M2E4</accession>
<keyword evidence="5" id="KW-1185">Reference proteome</keyword>
<dbReference type="AlphaFoldDB" id="A0A8T7M2E4"/>
<dbReference type="InterPro" id="IPR002901">
    <property type="entry name" value="MGlyc_endo_b_GlcNAc-like_dom"/>
</dbReference>
<reference evidence="3" key="2">
    <citation type="journal article" date="2024" name="Nature">
        <title>Anoxygenic phototroph of the Chloroflexota uses a type I reaction centre.</title>
        <authorList>
            <person name="Tsuji J.M."/>
            <person name="Shaw N.A."/>
            <person name="Nagashima S."/>
            <person name="Venkiteswaran J.J."/>
            <person name="Schiff S.L."/>
            <person name="Watanabe T."/>
            <person name="Fukui M."/>
            <person name="Hanada S."/>
            <person name="Tank M."/>
            <person name="Neufeld J.D."/>
        </authorList>
    </citation>
    <scope>NUCLEOTIDE SEQUENCE</scope>
    <source>
        <strain evidence="3">L227-S17</strain>
    </source>
</reference>
<dbReference type="Pfam" id="PF01832">
    <property type="entry name" value="Glucosaminidase"/>
    <property type="match status" value="1"/>
</dbReference>
<evidence type="ECO:0000313" key="2">
    <source>
        <dbReference type="EMBL" id="NWJ46589.1"/>
    </source>
</evidence>
<dbReference type="Proteomes" id="UP000521676">
    <property type="component" value="Unassembled WGS sequence"/>
</dbReference>
<reference evidence="2 4" key="1">
    <citation type="submission" date="2020-06" db="EMBL/GenBank/DDBJ databases">
        <title>Anoxygenic phototrophic Chloroflexota member uses a Type I reaction center.</title>
        <authorList>
            <person name="Tsuji J.M."/>
            <person name="Shaw N.A."/>
            <person name="Nagashima S."/>
            <person name="Venkiteswaran J."/>
            <person name="Schiff S.L."/>
            <person name="Hanada S."/>
            <person name="Tank M."/>
            <person name="Neufeld J.D."/>
        </authorList>
    </citation>
    <scope>NUCLEOTIDE SEQUENCE [LARGE SCALE GENOMIC DNA]</scope>
    <source>
        <strain evidence="2">L227-S17</strain>
    </source>
</reference>
<evidence type="ECO:0000313" key="5">
    <source>
        <dbReference type="Proteomes" id="UP001431572"/>
    </source>
</evidence>